<comment type="subcellular location">
    <subcellularLocation>
        <location evidence="1">Membrane</location>
        <topology evidence="1">Multi-pass membrane protein</topology>
    </subcellularLocation>
</comment>
<keyword evidence="4 5" id="KW-0472">Membrane</keyword>
<comment type="caution">
    <text evidence="6">The sequence shown here is derived from an EMBL/GenBank/DDBJ whole genome shotgun (WGS) entry which is preliminary data.</text>
</comment>
<name>A0A841RJ56_9SPIO</name>
<dbReference type="GO" id="GO:0005886">
    <property type="term" value="C:plasma membrane"/>
    <property type="evidence" value="ECO:0007669"/>
    <property type="project" value="UniProtKB-ARBA"/>
</dbReference>
<feature type="transmembrane region" description="Helical" evidence="5">
    <location>
        <begin position="140"/>
        <end position="161"/>
    </location>
</feature>
<dbReference type="InterPro" id="IPR003339">
    <property type="entry name" value="ABC/ECF_trnsptr_transmembrane"/>
</dbReference>
<evidence type="ECO:0000256" key="4">
    <source>
        <dbReference type="ARBA" id="ARBA00023136"/>
    </source>
</evidence>
<evidence type="ECO:0000256" key="2">
    <source>
        <dbReference type="ARBA" id="ARBA00022692"/>
    </source>
</evidence>
<protein>
    <submittedName>
        <fullName evidence="6">Energy-coupling factor transport system permease protein</fullName>
    </submittedName>
</protein>
<gene>
    <name evidence="6" type="ORF">HNR50_004248</name>
</gene>
<organism evidence="6 7">
    <name type="scientific">Spirochaeta isovalerica</name>
    <dbReference type="NCBI Taxonomy" id="150"/>
    <lineage>
        <taxon>Bacteria</taxon>
        <taxon>Pseudomonadati</taxon>
        <taxon>Spirochaetota</taxon>
        <taxon>Spirochaetia</taxon>
        <taxon>Spirochaetales</taxon>
        <taxon>Spirochaetaceae</taxon>
        <taxon>Spirochaeta</taxon>
    </lineage>
</organism>
<feature type="transmembrane region" description="Helical" evidence="5">
    <location>
        <begin position="229"/>
        <end position="246"/>
    </location>
</feature>
<keyword evidence="7" id="KW-1185">Reference proteome</keyword>
<evidence type="ECO:0000256" key="1">
    <source>
        <dbReference type="ARBA" id="ARBA00004141"/>
    </source>
</evidence>
<evidence type="ECO:0000256" key="5">
    <source>
        <dbReference type="SAM" id="Phobius"/>
    </source>
</evidence>
<evidence type="ECO:0000313" key="6">
    <source>
        <dbReference type="EMBL" id="MBB6482548.1"/>
    </source>
</evidence>
<proteinExistence type="predicted"/>
<reference evidence="6 7" key="1">
    <citation type="submission" date="2020-08" db="EMBL/GenBank/DDBJ databases">
        <title>Genomic Encyclopedia of Type Strains, Phase IV (KMG-IV): sequencing the most valuable type-strain genomes for metagenomic binning, comparative biology and taxonomic classification.</title>
        <authorList>
            <person name="Goeker M."/>
        </authorList>
    </citation>
    <scope>NUCLEOTIDE SEQUENCE [LARGE SCALE GENOMIC DNA]</scope>
    <source>
        <strain evidence="6 7">DSM 2461</strain>
    </source>
</reference>
<dbReference type="PANTHER" id="PTHR33514">
    <property type="entry name" value="PROTEIN ABCI12, CHLOROPLASTIC"/>
    <property type="match status" value="1"/>
</dbReference>
<keyword evidence="2 5" id="KW-0812">Transmembrane</keyword>
<dbReference type="Proteomes" id="UP000587760">
    <property type="component" value="Unassembled WGS sequence"/>
</dbReference>
<keyword evidence="3 5" id="KW-1133">Transmembrane helix</keyword>
<evidence type="ECO:0000256" key="3">
    <source>
        <dbReference type="ARBA" id="ARBA00022989"/>
    </source>
</evidence>
<feature type="transmembrane region" description="Helical" evidence="5">
    <location>
        <begin position="75"/>
        <end position="92"/>
    </location>
</feature>
<sequence>MAEVEFFHYRAGSGFLYSLNTGIKYLCALLLSVTLFHSSVLELSALTLIILPLLALALKPSPASLIKRMREMKGFLFLLLLVASIRGFSSSGPIEERWLFSGLYCWKIIMLLITGQVLIQTTDPSELHGALYRFLRKIPFVPAGPAATMLSLTIAFIPLIFDQYSEIRQAAESRLSGLNRNPFSRIFHMGLPLLETTLTRADEISAAMESRCYNHNPTLPEAALSRKDIALLLAVILSAATIFIFNY</sequence>
<dbReference type="AlphaFoldDB" id="A0A841RJ56"/>
<evidence type="ECO:0000313" key="7">
    <source>
        <dbReference type="Proteomes" id="UP000587760"/>
    </source>
</evidence>
<dbReference type="EMBL" id="JACHGJ010000013">
    <property type="protein sequence ID" value="MBB6482548.1"/>
    <property type="molecule type" value="Genomic_DNA"/>
</dbReference>
<feature type="transmembrane region" description="Helical" evidence="5">
    <location>
        <begin position="23"/>
        <end position="54"/>
    </location>
</feature>
<dbReference type="CDD" id="cd16914">
    <property type="entry name" value="EcfT"/>
    <property type="match status" value="1"/>
</dbReference>
<accession>A0A841RJ56</accession>
<dbReference type="RefSeq" id="WP_184748784.1">
    <property type="nucleotide sequence ID" value="NZ_JACHGJ010000013.1"/>
</dbReference>
<dbReference type="PANTHER" id="PTHR33514:SF13">
    <property type="entry name" value="PROTEIN ABCI12, CHLOROPLASTIC"/>
    <property type="match status" value="1"/>
</dbReference>
<dbReference type="Pfam" id="PF02361">
    <property type="entry name" value="CbiQ"/>
    <property type="match status" value="1"/>
</dbReference>
<feature type="transmembrane region" description="Helical" evidence="5">
    <location>
        <begin position="98"/>
        <end position="119"/>
    </location>
</feature>